<proteinExistence type="predicted"/>
<keyword evidence="3" id="KW-1185">Reference proteome</keyword>
<dbReference type="Proteomes" id="UP000324222">
    <property type="component" value="Unassembled WGS sequence"/>
</dbReference>
<reference evidence="2 3" key="1">
    <citation type="submission" date="2019-05" db="EMBL/GenBank/DDBJ databases">
        <title>Another draft genome of Portunus trituberculatus and its Hox gene families provides insights of decapod evolution.</title>
        <authorList>
            <person name="Jeong J.-H."/>
            <person name="Song I."/>
            <person name="Kim S."/>
            <person name="Choi T."/>
            <person name="Kim D."/>
            <person name="Ryu S."/>
            <person name="Kim W."/>
        </authorList>
    </citation>
    <scope>NUCLEOTIDE SEQUENCE [LARGE SCALE GENOMIC DNA]</scope>
    <source>
        <tissue evidence="2">Muscle</tissue>
    </source>
</reference>
<protein>
    <submittedName>
        <fullName evidence="2">Uncharacterized protein</fullName>
    </submittedName>
</protein>
<evidence type="ECO:0000256" key="1">
    <source>
        <dbReference type="SAM" id="MobiDB-lite"/>
    </source>
</evidence>
<evidence type="ECO:0000313" key="2">
    <source>
        <dbReference type="EMBL" id="MPC23924.1"/>
    </source>
</evidence>
<dbReference type="EMBL" id="VSRR010001267">
    <property type="protein sequence ID" value="MPC23924.1"/>
    <property type="molecule type" value="Genomic_DNA"/>
</dbReference>
<dbReference type="AlphaFoldDB" id="A0A5B7DS74"/>
<sequence length="68" mass="7613">MELTRVERNKKWKPYSTSGMPVKHFCMVLESDGAKWGESRCGRRRGTGGGEAAGGNDRWRRAASNRNA</sequence>
<gene>
    <name evidence="2" type="ORF">E2C01_016991</name>
</gene>
<comment type="caution">
    <text evidence="2">The sequence shown here is derived from an EMBL/GenBank/DDBJ whole genome shotgun (WGS) entry which is preliminary data.</text>
</comment>
<name>A0A5B7DS74_PORTR</name>
<feature type="region of interest" description="Disordered" evidence="1">
    <location>
        <begin position="40"/>
        <end position="68"/>
    </location>
</feature>
<accession>A0A5B7DS74</accession>
<evidence type="ECO:0000313" key="3">
    <source>
        <dbReference type="Proteomes" id="UP000324222"/>
    </source>
</evidence>
<organism evidence="2 3">
    <name type="scientific">Portunus trituberculatus</name>
    <name type="common">Swimming crab</name>
    <name type="synonym">Neptunus trituberculatus</name>
    <dbReference type="NCBI Taxonomy" id="210409"/>
    <lineage>
        <taxon>Eukaryota</taxon>
        <taxon>Metazoa</taxon>
        <taxon>Ecdysozoa</taxon>
        <taxon>Arthropoda</taxon>
        <taxon>Crustacea</taxon>
        <taxon>Multicrustacea</taxon>
        <taxon>Malacostraca</taxon>
        <taxon>Eumalacostraca</taxon>
        <taxon>Eucarida</taxon>
        <taxon>Decapoda</taxon>
        <taxon>Pleocyemata</taxon>
        <taxon>Brachyura</taxon>
        <taxon>Eubrachyura</taxon>
        <taxon>Portunoidea</taxon>
        <taxon>Portunidae</taxon>
        <taxon>Portuninae</taxon>
        <taxon>Portunus</taxon>
    </lineage>
</organism>